<gene>
    <name evidence="1" type="ORF">CRENPOLYSF1_230020</name>
</gene>
<organism evidence="1 2">
    <name type="scientific">Crenothrix polyspora</name>
    <dbReference type="NCBI Taxonomy" id="360316"/>
    <lineage>
        <taxon>Bacteria</taxon>
        <taxon>Pseudomonadati</taxon>
        <taxon>Pseudomonadota</taxon>
        <taxon>Gammaproteobacteria</taxon>
        <taxon>Methylococcales</taxon>
        <taxon>Crenotrichaceae</taxon>
        <taxon>Crenothrix</taxon>
    </lineage>
</organism>
<dbReference type="AlphaFoldDB" id="A0A1R4H6T8"/>
<evidence type="ECO:0000313" key="1">
    <source>
        <dbReference type="EMBL" id="SJM91985.1"/>
    </source>
</evidence>
<evidence type="ECO:0000313" key="2">
    <source>
        <dbReference type="Proteomes" id="UP000195667"/>
    </source>
</evidence>
<name>A0A1R4H6T8_9GAMM</name>
<reference evidence="2" key="1">
    <citation type="submission" date="2017-02" db="EMBL/GenBank/DDBJ databases">
        <authorList>
            <person name="Daims H."/>
        </authorList>
    </citation>
    <scope>NUCLEOTIDE SEQUENCE [LARGE SCALE GENOMIC DNA]</scope>
</reference>
<dbReference type="Proteomes" id="UP000195667">
    <property type="component" value="Unassembled WGS sequence"/>
</dbReference>
<dbReference type="EMBL" id="FUKI01000097">
    <property type="protein sequence ID" value="SJM91985.1"/>
    <property type="molecule type" value="Genomic_DNA"/>
</dbReference>
<keyword evidence="2" id="KW-1185">Reference proteome</keyword>
<proteinExistence type="predicted"/>
<accession>A0A1R4H6T8</accession>
<protein>
    <submittedName>
        <fullName evidence="1">Uncharacterized protein</fullName>
    </submittedName>
</protein>
<sequence>MFTPPLKKGSERDLFKKAPLTSLFQREELNNYEYGTYYG</sequence>